<organism evidence="2 3">
    <name type="scientific">Racocetra fulgida</name>
    <dbReference type="NCBI Taxonomy" id="60492"/>
    <lineage>
        <taxon>Eukaryota</taxon>
        <taxon>Fungi</taxon>
        <taxon>Fungi incertae sedis</taxon>
        <taxon>Mucoromycota</taxon>
        <taxon>Glomeromycotina</taxon>
        <taxon>Glomeromycetes</taxon>
        <taxon>Diversisporales</taxon>
        <taxon>Gigasporaceae</taxon>
        <taxon>Racocetra</taxon>
    </lineage>
</organism>
<proteinExistence type="predicted"/>
<sequence>APSQKRQASTLPIRSTPSPASQTKSQSNSQASNVPAVSPAA</sequence>
<comment type="caution">
    <text evidence="2">The sequence shown here is derived from an EMBL/GenBank/DDBJ whole genome shotgun (WGS) entry which is preliminary data.</text>
</comment>
<dbReference type="AlphaFoldDB" id="A0A9N9JUY3"/>
<evidence type="ECO:0000256" key="1">
    <source>
        <dbReference type="SAM" id="MobiDB-lite"/>
    </source>
</evidence>
<accession>A0A9N9JUY3</accession>
<feature type="compositionally biased region" description="Polar residues" evidence="1">
    <location>
        <begin position="1"/>
        <end position="35"/>
    </location>
</feature>
<evidence type="ECO:0000313" key="2">
    <source>
        <dbReference type="EMBL" id="CAG8798617.1"/>
    </source>
</evidence>
<dbReference type="Proteomes" id="UP000789396">
    <property type="component" value="Unassembled WGS sequence"/>
</dbReference>
<gene>
    <name evidence="2" type="ORF">RFULGI_LOCUS17502</name>
</gene>
<dbReference type="EMBL" id="CAJVPZ010069028">
    <property type="protein sequence ID" value="CAG8798617.1"/>
    <property type="molecule type" value="Genomic_DNA"/>
</dbReference>
<name>A0A9N9JUY3_9GLOM</name>
<feature type="non-terminal residue" evidence="2">
    <location>
        <position position="1"/>
    </location>
</feature>
<keyword evidence="3" id="KW-1185">Reference proteome</keyword>
<feature type="non-terminal residue" evidence="2">
    <location>
        <position position="41"/>
    </location>
</feature>
<feature type="region of interest" description="Disordered" evidence="1">
    <location>
        <begin position="1"/>
        <end position="41"/>
    </location>
</feature>
<protein>
    <submittedName>
        <fullName evidence="2">3311_t:CDS:1</fullName>
    </submittedName>
</protein>
<reference evidence="2" key="1">
    <citation type="submission" date="2021-06" db="EMBL/GenBank/DDBJ databases">
        <authorList>
            <person name="Kallberg Y."/>
            <person name="Tangrot J."/>
            <person name="Rosling A."/>
        </authorList>
    </citation>
    <scope>NUCLEOTIDE SEQUENCE</scope>
    <source>
        <strain evidence="2">IN212</strain>
    </source>
</reference>
<evidence type="ECO:0000313" key="3">
    <source>
        <dbReference type="Proteomes" id="UP000789396"/>
    </source>
</evidence>